<keyword evidence="2" id="KW-1185">Reference proteome</keyword>
<evidence type="ECO:0000313" key="1">
    <source>
        <dbReference type="EMBL" id="NME72454.1"/>
    </source>
</evidence>
<organism evidence="1 2">
    <name type="scientific">Flammeovirga aprica JL-4</name>
    <dbReference type="NCBI Taxonomy" id="694437"/>
    <lineage>
        <taxon>Bacteria</taxon>
        <taxon>Pseudomonadati</taxon>
        <taxon>Bacteroidota</taxon>
        <taxon>Cytophagia</taxon>
        <taxon>Cytophagales</taxon>
        <taxon>Flammeovirgaceae</taxon>
        <taxon>Flammeovirga</taxon>
    </lineage>
</organism>
<gene>
    <name evidence="1" type="ORF">HHU12_31120</name>
</gene>
<dbReference type="RefSeq" id="WP_169660644.1">
    <property type="nucleotide sequence ID" value="NZ_JABANE010000163.1"/>
</dbReference>
<comment type="caution">
    <text evidence="1">The sequence shown here is derived from an EMBL/GenBank/DDBJ whole genome shotgun (WGS) entry which is preliminary data.</text>
</comment>
<name>A0A7X9S164_9BACT</name>
<evidence type="ECO:0000313" key="2">
    <source>
        <dbReference type="Proteomes" id="UP000576082"/>
    </source>
</evidence>
<protein>
    <submittedName>
        <fullName evidence="1">Uncharacterized protein</fullName>
    </submittedName>
</protein>
<dbReference type="Proteomes" id="UP000576082">
    <property type="component" value="Unassembled WGS sequence"/>
</dbReference>
<dbReference type="AlphaFoldDB" id="A0A7X9S164"/>
<proteinExistence type="predicted"/>
<reference evidence="1 2" key="1">
    <citation type="submission" date="2020-04" db="EMBL/GenBank/DDBJ databases">
        <title>Flammeovirga sp. SR4, a novel species isolated from seawater.</title>
        <authorList>
            <person name="Wang X."/>
        </authorList>
    </citation>
    <scope>NUCLEOTIDE SEQUENCE [LARGE SCALE GENOMIC DNA]</scope>
    <source>
        <strain evidence="1 2">ATCC 23126</strain>
    </source>
</reference>
<sequence>MKYFLTFNILFFIVCNFTLAQTKLLAGYHYIKVKTENCSKDFNDNDCYAGSYSLDINQNTFWKKAGNYTFNYTVNHNIYIDDGFGNCSFDKTSPRPENFPYSILAEKNGSKTHTETWGCEITLEWFYCDVDQPQKSPSVGKLNEYSVPGIFLALGDDYKWILTTSNSEVIEIANKKKLNLDDYPDVITLEIQSSLIKTPKISFSQDLTSK</sequence>
<dbReference type="EMBL" id="JABANE010000163">
    <property type="protein sequence ID" value="NME72454.1"/>
    <property type="molecule type" value="Genomic_DNA"/>
</dbReference>
<accession>A0A7X9S164</accession>